<keyword evidence="2" id="KW-0813">Transport</keyword>
<evidence type="ECO:0000256" key="4">
    <source>
        <dbReference type="ARBA" id="ARBA00022692"/>
    </source>
</evidence>
<dbReference type="SUPFAM" id="SSF103473">
    <property type="entry name" value="MFS general substrate transporter"/>
    <property type="match status" value="1"/>
</dbReference>
<name>A0A1F7YJ95_9BACT</name>
<feature type="transmembrane region" description="Helical" evidence="7">
    <location>
        <begin position="167"/>
        <end position="188"/>
    </location>
</feature>
<protein>
    <recommendedName>
        <fullName evidence="8">Major facilitator superfamily (MFS) profile domain-containing protein</fullName>
    </recommendedName>
</protein>
<dbReference type="PROSITE" id="PS50850">
    <property type="entry name" value="MFS"/>
    <property type="match status" value="1"/>
</dbReference>
<dbReference type="PANTHER" id="PTHR43266">
    <property type="entry name" value="MACROLIDE-EFFLUX PROTEIN"/>
    <property type="match status" value="1"/>
</dbReference>
<evidence type="ECO:0000259" key="8">
    <source>
        <dbReference type="PROSITE" id="PS50850"/>
    </source>
</evidence>
<dbReference type="CDD" id="cd06173">
    <property type="entry name" value="MFS_MefA_like"/>
    <property type="match status" value="1"/>
</dbReference>
<accession>A0A1F7YJ95</accession>
<comment type="subcellular location">
    <subcellularLocation>
        <location evidence="1">Cell membrane</location>
        <topology evidence="1">Multi-pass membrane protein</topology>
    </subcellularLocation>
</comment>
<dbReference type="InterPro" id="IPR036259">
    <property type="entry name" value="MFS_trans_sf"/>
</dbReference>
<evidence type="ECO:0000256" key="6">
    <source>
        <dbReference type="ARBA" id="ARBA00023136"/>
    </source>
</evidence>
<feature type="transmembrane region" description="Helical" evidence="7">
    <location>
        <begin position="385"/>
        <end position="405"/>
    </location>
</feature>
<evidence type="ECO:0000256" key="1">
    <source>
        <dbReference type="ARBA" id="ARBA00004651"/>
    </source>
</evidence>
<organism evidence="9 10">
    <name type="scientific">Candidatus Woesebacteria bacterium RIFCSPHIGHO2_01_FULL_39_28</name>
    <dbReference type="NCBI Taxonomy" id="1802496"/>
    <lineage>
        <taxon>Bacteria</taxon>
        <taxon>Candidatus Woeseibacteriota</taxon>
    </lineage>
</organism>
<evidence type="ECO:0000256" key="3">
    <source>
        <dbReference type="ARBA" id="ARBA00022475"/>
    </source>
</evidence>
<dbReference type="EMBL" id="MGGI01000005">
    <property type="protein sequence ID" value="OGM27270.1"/>
    <property type="molecule type" value="Genomic_DNA"/>
</dbReference>
<sequence>MNLMIRKFLDNKNFMKLWVSQILSQVTINMMNFSLLVYLFSKTGSSIAVSFLWISYAIPALFVGPFGATLADFGNRRKILMVTNISQSIIILTYSLIYGNYFFLTYVVVMLYSFFNQFYVPAEAAMLPTLVKRKSLPEANSLFFVTQQAAIILGFGIASTLHELVGIRLTFWIASALIFLAFISVNSLPKLKILYPKRKRNFEESASDFFGRILEGYKFIKNNKEVLTPFLFLMSIQIGISILVIIVPALSRDILSIKASSSGILVIAPAGLGAVIGSFILRKLLNSGWRKKKTIETSLTLIAVDLINLVLIVPILSYGPKFVLTEIGFVLAGIAAVGVIIPTQTYLQEVTPGGMRGRVFGNFWFLTTAATIIPVLFSATLTEILGVRFLLIFLALSALFASFLSRKFGQNYIEKSFV</sequence>
<dbReference type="GO" id="GO:0005886">
    <property type="term" value="C:plasma membrane"/>
    <property type="evidence" value="ECO:0007669"/>
    <property type="project" value="UniProtKB-SubCell"/>
</dbReference>
<keyword evidence="4 7" id="KW-0812">Transmembrane</keyword>
<dbReference type="GO" id="GO:0022857">
    <property type="term" value="F:transmembrane transporter activity"/>
    <property type="evidence" value="ECO:0007669"/>
    <property type="project" value="InterPro"/>
</dbReference>
<evidence type="ECO:0000313" key="10">
    <source>
        <dbReference type="Proteomes" id="UP000178851"/>
    </source>
</evidence>
<proteinExistence type="predicted"/>
<feature type="transmembrane region" description="Helical" evidence="7">
    <location>
        <begin position="47"/>
        <end position="67"/>
    </location>
</feature>
<feature type="domain" description="Major facilitator superfamily (MFS) profile" evidence="8">
    <location>
        <begin position="225"/>
        <end position="418"/>
    </location>
</feature>
<dbReference type="InterPro" id="IPR020846">
    <property type="entry name" value="MFS_dom"/>
</dbReference>
<dbReference type="Proteomes" id="UP000178851">
    <property type="component" value="Unassembled WGS sequence"/>
</dbReference>
<feature type="transmembrane region" description="Helical" evidence="7">
    <location>
        <begin position="141"/>
        <end position="161"/>
    </location>
</feature>
<keyword evidence="6 7" id="KW-0472">Membrane</keyword>
<feature type="transmembrane region" description="Helical" evidence="7">
    <location>
        <begin position="322"/>
        <end position="347"/>
    </location>
</feature>
<evidence type="ECO:0000313" key="9">
    <source>
        <dbReference type="EMBL" id="OGM27270.1"/>
    </source>
</evidence>
<feature type="transmembrane region" description="Helical" evidence="7">
    <location>
        <begin position="359"/>
        <end position="379"/>
    </location>
</feature>
<feature type="transmembrane region" description="Helical" evidence="7">
    <location>
        <begin position="226"/>
        <end position="250"/>
    </location>
</feature>
<comment type="caution">
    <text evidence="9">The sequence shown here is derived from an EMBL/GenBank/DDBJ whole genome shotgun (WGS) entry which is preliminary data.</text>
</comment>
<keyword evidence="5 7" id="KW-1133">Transmembrane helix</keyword>
<dbReference type="AlphaFoldDB" id="A0A1F7YJ95"/>
<feature type="transmembrane region" description="Helical" evidence="7">
    <location>
        <begin position="262"/>
        <end position="285"/>
    </location>
</feature>
<gene>
    <name evidence="9" type="ORF">A2627_03360</name>
</gene>
<dbReference type="PANTHER" id="PTHR43266:SF2">
    <property type="entry name" value="MAJOR FACILITATOR SUPERFAMILY (MFS) PROFILE DOMAIN-CONTAINING PROTEIN"/>
    <property type="match status" value="1"/>
</dbReference>
<evidence type="ECO:0000256" key="7">
    <source>
        <dbReference type="SAM" id="Phobius"/>
    </source>
</evidence>
<dbReference type="Pfam" id="PF07690">
    <property type="entry name" value="MFS_1"/>
    <property type="match status" value="1"/>
</dbReference>
<reference evidence="9 10" key="1">
    <citation type="journal article" date="2016" name="Nat. Commun.">
        <title>Thousands of microbial genomes shed light on interconnected biogeochemical processes in an aquifer system.</title>
        <authorList>
            <person name="Anantharaman K."/>
            <person name="Brown C.T."/>
            <person name="Hug L.A."/>
            <person name="Sharon I."/>
            <person name="Castelle C.J."/>
            <person name="Probst A.J."/>
            <person name="Thomas B.C."/>
            <person name="Singh A."/>
            <person name="Wilkins M.J."/>
            <person name="Karaoz U."/>
            <person name="Brodie E.L."/>
            <person name="Williams K.H."/>
            <person name="Hubbard S.S."/>
            <person name="Banfield J.F."/>
        </authorList>
    </citation>
    <scope>NUCLEOTIDE SEQUENCE [LARGE SCALE GENOMIC DNA]</scope>
</reference>
<keyword evidence="3" id="KW-1003">Cell membrane</keyword>
<dbReference type="Gene3D" id="1.20.1250.20">
    <property type="entry name" value="MFS general substrate transporter like domains"/>
    <property type="match status" value="1"/>
</dbReference>
<evidence type="ECO:0000256" key="2">
    <source>
        <dbReference type="ARBA" id="ARBA00022448"/>
    </source>
</evidence>
<feature type="transmembrane region" description="Helical" evidence="7">
    <location>
        <begin position="21"/>
        <end position="41"/>
    </location>
</feature>
<evidence type="ECO:0000256" key="5">
    <source>
        <dbReference type="ARBA" id="ARBA00022989"/>
    </source>
</evidence>
<feature type="transmembrane region" description="Helical" evidence="7">
    <location>
        <begin position="297"/>
        <end position="316"/>
    </location>
</feature>
<dbReference type="InterPro" id="IPR011701">
    <property type="entry name" value="MFS"/>
</dbReference>